<dbReference type="Proteomes" id="UP000682111">
    <property type="component" value="Unassembled WGS sequence"/>
</dbReference>
<sequence length="319" mass="36053">MPVTQKVTVQGERWFPSEQPFSNEIKELWGNWYCDSEVGKLRAVLMHRPGKEIEGITSENFHDFRFRAPINPERARKQHDDLANVYRTHGVEVHYIEGQRTDRPNAMFMRDLMFMTPEGAIVCRPAIPARRGEEKAVAKTLASLGVPIIKTINGDGYFEGASAMWINRETVIIGTGSRTNESGACQVETELRNIGVKNIIRTQIPYGSIHLDGYMNMVDKNKLVIFPWHVTYDCAKQLLDLGIELIEFTNIDELKLGMGLNFVALEPGKVVMVANNPYTKQLLEKNGIEVVEVVLDELLNGWGAIHCTTAFLNRDPLKP</sequence>
<dbReference type="PANTHER" id="PTHR47271">
    <property type="entry name" value="ARGININE DEIMINASE"/>
    <property type="match status" value="1"/>
</dbReference>
<comment type="caution">
    <text evidence="1">The sequence shown here is derived from an EMBL/GenBank/DDBJ whole genome shotgun (WGS) entry which is preliminary data.</text>
</comment>
<dbReference type="EMBL" id="BORC01000007">
    <property type="protein sequence ID" value="GIN63600.1"/>
    <property type="molecule type" value="Genomic_DNA"/>
</dbReference>
<dbReference type="Gene3D" id="3.75.10.10">
    <property type="entry name" value="L-arginine/glycine Amidinotransferase, Chain A"/>
    <property type="match status" value="1"/>
</dbReference>
<evidence type="ECO:0000313" key="1">
    <source>
        <dbReference type="EMBL" id="GIN63600.1"/>
    </source>
</evidence>
<accession>A0A919WK93</accession>
<evidence type="ECO:0000313" key="2">
    <source>
        <dbReference type="Proteomes" id="UP000682111"/>
    </source>
</evidence>
<dbReference type="PANTHER" id="PTHR47271:SF2">
    <property type="entry name" value="ARGININE DEIMINASE"/>
    <property type="match status" value="1"/>
</dbReference>
<organism evidence="1 2">
    <name type="scientific">Robertmurraya siralis</name>
    <dbReference type="NCBI Taxonomy" id="77777"/>
    <lineage>
        <taxon>Bacteria</taxon>
        <taxon>Bacillati</taxon>
        <taxon>Bacillota</taxon>
        <taxon>Bacilli</taxon>
        <taxon>Bacillales</taxon>
        <taxon>Bacillaceae</taxon>
        <taxon>Robertmurraya</taxon>
    </lineage>
</organism>
<proteinExistence type="predicted"/>
<dbReference type="RefSeq" id="WP_212934216.1">
    <property type="nucleotide sequence ID" value="NZ_BORC01000007.1"/>
</dbReference>
<protein>
    <recommendedName>
        <fullName evidence="3">Amidinotransferase</fullName>
    </recommendedName>
</protein>
<evidence type="ECO:0008006" key="3">
    <source>
        <dbReference type="Google" id="ProtNLM"/>
    </source>
</evidence>
<gene>
    <name evidence="1" type="ORF">J27TS8_35930</name>
</gene>
<dbReference type="SUPFAM" id="SSF55909">
    <property type="entry name" value="Pentein"/>
    <property type="match status" value="1"/>
</dbReference>
<dbReference type="GO" id="GO:0019546">
    <property type="term" value="P:L-arginine deiminase pathway"/>
    <property type="evidence" value="ECO:0007669"/>
    <property type="project" value="TreeGrafter"/>
</dbReference>
<dbReference type="GO" id="GO:0016990">
    <property type="term" value="F:arginine deiminase activity"/>
    <property type="evidence" value="ECO:0007669"/>
    <property type="project" value="TreeGrafter"/>
</dbReference>
<reference evidence="1" key="1">
    <citation type="submission" date="2021-03" db="EMBL/GenBank/DDBJ databases">
        <title>Antimicrobial resistance genes in bacteria isolated from Japanese honey, and their potential for conferring macrolide and lincosamide resistance in the American foulbrood pathogen Paenibacillus larvae.</title>
        <authorList>
            <person name="Okamoto M."/>
            <person name="Kumagai M."/>
            <person name="Kanamori H."/>
            <person name="Takamatsu D."/>
        </authorList>
    </citation>
    <scope>NUCLEOTIDE SEQUENCE</scope>
    <source>
        <strain evidence="1">J27TS8</strain>
    </source>
</reference>
<dbReference type="Pfam" id="PF19420">
    <property type="entry name" value="DDAH_eukar"/>
    <property type="match status" value="1"/>
</dbReference>
<name>A0A919WK93_9BACI</name>
<dbReference type="AlphaFoldDB" id="A0A919WK93"/>
<keyword evidence="2" id="KW-1185">Reference proteome</keyword>